<dbReference type="RefSeq" id="WP_124724348.1">
    <property type="nucleotide sequence ID" value="NZ_CP034044.1"/>
</dbReference>
<dbReference type="OrthoDB" id="140919at2"/>
<keyword evidence="2" id="KW-0324">Glycolysis</keyword>
<dbReference type="Gene3D" id="3.40.50.10490">
    <property type="entry name" value="Glucose-6-phosphate isomerase like protein, domain 1"/>
    <property type="match status" value="2"/>
</dbReference>
<evidence type="ECO:0000256" key="2">
    <source>
        <dbReference type="ARBA" id="ARBA00023152"/>
    </source>
</evidence>
<organism evidence="4 6">
    <name type="scientific">Mycoplasma struthionis</name>
    <dbReference type="NCBI Taxonomy" id="538220"/>
    <lineage>
        <taxon>Bacteria</taxon>
        <taxon>Bacillati</taxon>
        <taxon>Mycoplasmatota</taxon>
        <taxon>Mollicutes</taxon>
        <taxon>Mycoplasmataceae</taxon>
        <taxon>Mycoplasma</taxon>
    </lineage>
</organism>
<dbReference type="GO" id="GO:0006094">
    <property type="term" value="P:gluconeogenesis"/>
    <property type="evidence" value="ECO:0007669"/>
    <property type="project" value="UniProtKB-KW"/>
</dbReference>
<evidence type="ECO:0000256" key="1">
    <source>
        <dbReference type="ARBA" id="ARBA00022432"/>
    </source>
</evidence>
<dbReference type="Proteomes" id="UP000317904">
    <property type="component" value="Unassembled WGS sequence"/>
</dbReference>
<keyword evidence="3" id="KW-0413">Isomerase</keyword>
<dbReference type="PROSITE" id="PS51463">
    <property type="entry name" value="P_GLUCOSE_ISOMERASE_3"/>
    <property type="match status" value="1"/>
</dbReference>
<dbReference type="InterPro" id="IPR001672">
    <property type="entry name" value="G6P_Isomerase"/>
</dbReference>
<reference evidence="4 6" key="1">
    <citation type="submission" date="2018-11" db="EMBL/GenBank/DDBJ databases">
        <title>Genome sequence of Mycoplasma struthionis sp. nov.</title>
        <authorList>
            <person name="Spergser J."/>
        </authorList>
    </citation>
    <scope>NUCLEOTIDE SEQUENCE [LARGE SCALE GENOMIC DNA]</scope>
    <source>
        <strain evidence="4 6">237IA</strain>
    </source>
</reference>
<accession>A0A3G8LH42</accession>
<evidence type="ECO:0000313" key="7">
    <source>
        <dbReference type="Proteomes" id="UP000317904"/>
    </source>
</evidence>
<accession>A0A502M8U9</accession>
<dbReference type="EMBL" id="CP034044">
    <property type="protein sequence ID" value="AZG68654.1"/>
    <property type="molecule type" value="Genomic_DNA"/>
</dbReference>
<dbReference type="GO" id="GO:0051156">
    <property type="term" value="P:glucose 6-phosphate metabolic process"/>
    <property type="evidence" value="ECO:0007669"/>
    <property type="project" value="TreeGrafter"/>
</dbReference>
<evidence type="ECO:0000256" key="3">
    <source>
        <dbReference type="ARBA" id="ARBA00023235"/>
    </source>
</evidence>
<dbReference type="GO" id="GO:0006096">
    <property type="term" value="P:glycolytic process"/>
    <property type="evidence" value="ECO:0007669"/>
    <property type="project" value="UniProtKB-KW"/>
</dbReference>
<dbReference type="EMBL" id="VFSY01000023">
    <property type="protein sequence ID" value="TPI01908.1"/>
    <property type="molecule type" value="Genomic_DNA"/>
</dbReference>
<dbReference type="AlphaFoldDB" id="A0A3G8LH42"/>
<name>A0A3G8LH42_9MOLU</name>
<dbReference type="GO" id="GO:0004347">
    <property type="term" value="F:glucose-6-phosphate isomerase activity"/>
    <property type="evidence" value="ECO:0007669"/>
    <property type="project" value="InterPro"/>
</dbReference>
<dbReference type="InterPro" id="IPR046348">
    <property type="entry name" value="SIS_dom_sf"/>
</dbReference>
<proteinExistence type="predicted"/>
<dbReference type="GO" id="GO:0048029">
    <property type="term" value="F:monosaccharide binding"/>
    <property type="evidence" value="ECO:0007669"/>
    <property type="project" value="TreeGrafter"/>
</dbReference>
<keyword evidence="1" id="KW-0312">Gluconeogenesis</keyword>
<dbReference type="GO" id="GO:0097367">
    <property type="term" value="F:carbohydrate derivative binding"/>
    <property type="evidence" value="ECO:0007669"/>
    <property type="project" value="InterPro"/>
</dbReference>
<dbReference type="PANTHER" id="PTHR11469">
    <property type="entry name" value="GLUCOSE-6-PHOSPHATE ISOMERASE"/>
    <property type="match status" value="1"/>
</dbReference>
<sequence length="443" mass="50838">MENKNFISVDTSDAVNDELFEAAEKVIKEINHKIISGKYKGYQVVNCFRPFEASEPKTIEKIKSFANLLEQEQIDYLVVISNSTTAIQSQALVDLYSNVFKDKDKQKTTEILYVSNIITTSDMIKLLAKLENKSFAINVISQNGKDFNTLVLFHELRALLLKKFSSDSAKKYIIITTNNNYGELFYQARDYKYSHLVILDNNHEKFFAYSPAVLLPLAVAGIDIDKYLLGAENANKKYNEASLINNEPYRYATARFRFYKESRIIENIFSFSKSEFSLAKLFSMVFLEVGNKAKKGINSYFWDGYEINNAFLNIVASNPVPSFNTAIINNSSIYDKNVSTFSDTEDEYLNYLSNLTYNSIGKIMSNTFLENLVNYCKTPTIKITINDLENNEAYGWIIAFIYRAAIMFGYLMDYDPFESNGTPYMYNVELVKNLKKKRGTNND</sequence>
<dbReference type="PANTHER" id="PTHR11469:SF1">
    <property type="entry name" value="GLUCOSE-6-PHOSPHATE ISOMERASE"/>
    <property type="match status" value="1"/>
</dbReference>
<keyword evidence="6" id="KW-1185">Reference proteome</keyword>
<protein>
    <recommendedName>
        <fullName evidence="8">Glucose-6-phosphate isomerase</fullName>
    </recommendedName>
</protein>
<dbReference type="SUPFAM" id="SSF53697">
    <property type="entry name" value="SIS domain"/>
    <property type="match status" value="1"/>
</dbReference>
<reference evidence="5 7" key="2">
    <citation type="submission" date="2019-06" db="EMBL/GenBank/DDBJ databases">
        <title>A comparative genomics study of ostrich specific Mycoplasmas.</title>
        <authorList>
            <person name="Botes A."/>
            <person name="Nel T."/>
        </authorList>
    </citation>
    <scope>NUCLEOTIDE SEQUENCE [LARGE SCALE GENOMIC DNA]</scope>
    <source>
        <strain evidence="5 7">Ms01</strain>
    </source>
</reference>
<dbReference type="Proteomes" id="UP000275883">
    <property type="component" value="Chromosome"/>
</dbReference>
<dbReference type="KEGG" id="mstr:EGN60_01575"/>
<evidence type="ECO:0000313" key="6">
    <source>
        <dbReference type="Proteomes" id="UP000275883"/>
    </source>
</evidence>
<dbReference type="GO" id="GO:0005829">
    <property type="term" value="C:cytosol"/>
    <property type="evidence" value="ECO:0007669"/>
    <property type="project" value="TreeGrafter"/>
</dbReference>
<gene>
    <name evidence="4" type="ORF">EGN60_01575</name>
    <name evidence="5" type="ORF">FJM01_01430</name>
</gene>
<evidence type="ECO:0000313" key="5">
    <source>
        <dbReference type="EMBL" id="TPI01908.1"/>
    </source>
</evidence>
<evidence type="ECO:0000313" key="4">
    <source>
        <dbReference type="EMBL" id="AZG68654.1"/>
    </source>
</evidence>
<evidence type="ECO:0008006" key="8">
    <source>
        <dbReference type="Google" id="ProtNLM"/>
    </source>
</evidence>